<gene>
    <name evidence="2" type="ORF">XENOCAPTIV_010937</name>
</gene>
<feature type="region of interest" description="Disordered" evidence="1">
    <location>
        <begin position="71"/>
        <end position="107"/>
    </location>
</feature>
<feature type="non-terminal residue" evidence="2">
    <location>
        <position position="1"/>
    </location>
</feature>
<protein>
    <submittedName>
        <fullName evidence="2">Uncharacterized protein</fullName>
    </submittedName>
</protein>
<dbReference type="Proteomes" id="UP001434883">
    <property type="component" value="Unassembled WGS sequence"/>
</dbReference>
<evidence type="ECO:0000313" key="3">
    <source>
        <dbReference type="Proteomes" id="UP001434883"/>
    </source>
</evidence>
<evidence type="ECO:0000256" key="1">
    <source>
        <dbReference type="SAM" id="MobiDB-lite"/>
    </source>
</evidence>
<evidence type="ECO:0000313" key="2">
    <source>
        <dbReference type="EMBL" id="MEQ2201339.1"/>
    </source>
</evidence>
<accession>A0ABV0QZR7</accession>
<feature type="compositionally biased region" description="Low complexity" evidence="1">
    <location>
        <begin position="87"/>
        <end position="96"/>
    </location>
</feature>
<name>A0ABV0QZR7_9TELE</name>
<proteinExistence type="predicted"/>
<comment type="caution">
    <text evidence="2">The sequence shown here is derived from an EMBL/GenBank/DDBJ whole genome shotgun (WGS) entry which is preliminary data.</text>
</comment>
<dbReference type="EMBL" id="JAHRIN010027569">
    <property type="protein sequence ID" value="MEQ2201339.1"/>
    <property type="molecule type" value="Genomic_DNA"/>
</dbReference>
<reference evidence="2 3" key="1">
    <citation type="submission" date="2021-06" db="EMBL/GenBank/DDBJ databases">
        <authorList>
            <person name="Palmer J.M."/>
        </authorList>
    </citation>
    <scope>NUCLEOTIDE SEQUENCE [LARGE SCALE GENOMIC DNA]</scope>
    <source>
        <strain evidence="2 3">XC_2019</strain>
        <tissue evidence="2">Muscle</tissue>
    </source>
</reference>
<keyword evidence="3" id="KW-1185">Reference proteome</keyword>
<sequence length="107" mass="11567">AICDRQLIYSTTNGTIPTALVQALSAKASSLPDSHVDDSQFASLLITSLTMEELKKKQLEDQTLRHAIAFLETGDSPTPGLKEELPELPLLLRATPPGAPGWPTEEE</sequence>
<organism evidence="2 3">
    <name type="scientific">Xenoophorus captivus</name>
    <dbReference type="NCBI Taxonomy" id="1517983"/>
    <lineage>
        <taxon>Eukaryota</taxon>
        <taxon>Metazoa</taxon>
        <taxon>Chordata</taxon>
        <taxon>Craniata</taxon>
        <taxon>Vertebrata</taxon>
        <taxon>Euteleostomi</taxon>
        <taxon>Actinopterygii</taxon>
        <taxon>Neopterygii</taxon>
        <taxon>Teleostei</taxon>
        <taxon>Neoteleostei</taxon>
        <taxon>Acanthomorphata</taxon>
        <taxon>Ovalentaria</taxon>
        <taxon>Atherinomorphae</taxon>
        <taxon>Cyprinodontiformes</taxon>
        <taxon>Goodeidae</taxon>
        <taxon>Xenoophorus</taxon>
    </lineage>
</organism>